<evidence type="ECO:0000313" key="10">
    <source>
        <dbReference type="Proteomes" id="UP001169242"/>
    </source>
</evidence>
<evidence type="ECO:0000256" key="6">
    <source>
        <dbReference type="ARBA" id="ARBA00023136"/>
    </source>
</evidence>
<gene>
    <name evidence="9" type="ORF">PBV87_17455</name>
</gene>
<feature type="transmembrane region" description="Helical" evidence="7">
    <location>
        <begin position="139"/>
        <end position="159"/>
    </location>
</feature>
<dbReference type="Gene3D" id="1.10.3720.10">
    <property type="entry name" value="MetI-like"/>
    <property type="match status" value="1"/>
</dbReference>
<evidence type="ECO:0000256" key="4">
    <source>
        <dbReference type="ARBA" id="ARBA00022692"/>
    </source>
</evidence>
<dbReference type="InterPro" id="IPR000515">
    <property type="entry name" value="MetI-like"/>
</dbReference>
<feature type="domain" description="ABC transmembrane type-1" evidence="8">
    <location>
        <begin position="73"/>
        <end position="266"/>
    </location>
</feature>
<organism evidence="9 10">
    <name type="scientific">Holtiella tumoricola</name>
    <dbReference type="NCBI Taxonomy" id="3018743"/>
    <lineage>
        <taxon>Bacteria</taxon>
        <taxon>Bacillati</taxon>
        <taxon>Bacillota</taxon>
        <taxon>Clostridia</taxon>
        <taxon>Lachnospirales</taxon>
        <taxon>Cellulosilyticaceae</taxon>
        <taxon>Holtiella</taxon>
    </lineage>
</organism>
<feature type="transmembrane region" description="Helical" evidence="7">
    <location>
        <begin position="180"/>
        <end position="202"/>
    </location>
</feature>
<sequence>MIASKGDKIYTAIIGVFLTVIALLTLYPFWYVLIASLSSGKAVAEGSVYLYPIQTTFGAYKELIFKPEIWSGYANSIFITVVGTVISMTLTICGAYPLSKTYFKGGKTINFLVVFTMWFQAGMIPTYLNFIELGLRNTWGVIIGLALNTFNVILMINFFRGVPKALEEAATIDGATDLQVLTKIFLPLSKPALATISLFYGVSRWNGYFWSMILIRDENKYPLNVWLKSWIVENNMVNEVGSKMTATYSAETFIYATIIIAVVPMMILYPFVQKYFVQGVMVGAVKE</sequence>
<keyword evidence="3" id="KW-1003">Cell membrane</keyword>
<dbReference type="GO" id="GO:0005886">
    <property type="term" value="C:plasma membrane"/>
    <property type="evidence" value="ECO:0007669"/>
    <property type="project" value="UniProtKB-SubCell"/>
</dbReference>
<evidence type="ECO:0000313" key="9">
    <source>
        <dbReference type="EMBL" id="MDA3733268.1"/>
    </source>
</evidence>
<feature type="transmembrane region" description="Helical" evidence="7">
    <location>
        <begin position="12"/>
        <end position="33"/>
    </location>
</feature>
<evidence type="ECO:0000259" key="8">
    <source>
        <dbReference type="PROSITE" id="PS50928"/>
    </source>
</evidence>
<keyword evidence="10" id="KW-1185">Reference proteome</keyword>
<comment type="caution">
    <text evidence="9">The sequence shown here is derived from an EMBL/GenBank/DDBJ whole genome shotgun (WGS) entry which is preliminary data.</text>
</comment>
<evidence type="ECO:0000256" key="3">
    <source>
        <dbReference type="ARBA" id="ARBA00022475"/>
    </source>
</evidence>
<comment type="subcellular location">
    <subcellularLocation>
        <location evidence="1 7">Cell membrane</location>
        <topology evidence="1 7">Multi-pass membrane protein</topology>
    </subcellularLocation>
</comment>
<dbReference type="InterPro" id="IPR035906">
    <property type="entry name" value="MetI-like_sf"/>
</dbReference>
<dbReference type="PANTHER" id="PTHR43744">
    <property type="entry name" value="ABC TRANSPORTER PERMEASE PROTEIN MG189-RELATED-RELATED"/>
    <property type="match status" value="1"/>
</dbReference>
<dbReference type="CDD" id="cd06261">
    <property type="entry name" value="TM_PBP2"/>
    <property type="match status" value="1"/>
</dbReference>
<proteinExistence type="inferred from homology"/>
<evidence type="ECO:0000256" key="1">
    <source>
        <dbReference type="ARBA" id="ARBA00004651"/>
    </source>
</evidence>
<keyword evidence="5 7" id="KW-1133">Transmembrane helix</keyword>
<dbReference type="SUPFAM" id="SSF161098">
    <property type="entry name" value="MetI-like"/>
    <property type="match status" value="1"/>
</dbReference>
<comment type="similarity">
    <text evidence="7">Belongs to the binding-protein-dependent transport system permease family.</text>
</comment>
<dbReference type="GO" id="GO:0055085">
    <property type="term" value="P:transmembrane transport"/>
    <property type="evidence" value="ECO:0007669"/>
    <property type="project" value="InterPro"/>
</dbReference>
<keyword evidence="2 7" id="KW-0813">Transport</keyword>
<dbReference type="RefSeq" id="WP_271013146.1">
    <property type="nucleotide sequence ID" value="NZ_JAQIFT010000061.1"/>
</dbReference>
<dbReference type="Pfam" id="PF00528">
    <property type="entry name" value="BPD_transp_1"/>
    <property type="match status" value="1"/>
</dbReference>
<keyword evidence="6 7" id="KW-0472">Membrane</keyword>
<name>A0AA42DQ94_9FIRM</name>
<evidence type="ECO:0000256" key="2">
    <source>
        <dbReference type="ARBA" id="ARBA00022448"/>
    </source>
</evidence>
<reference evidence="9" key="1">
    <citation type="journal article" date="2023" name="Int. J. Syst. Evol. Microbiol.">
        <title>&lt;i&gt;Holtiella tumoricola&lt;/i&gt; gen. nov. sp. nov., isolated from a human clinical sample.</title>
        <authorList>
            <person name="Allen-Vercoe E."/>
            <person name="Daigneault M.C."/>
            <person name="Vancuren S.J."/>
            <person name="Cochrane K."/>
            <person name="O'Neal L.L."/>
            <person name="Sankaranarayanan K."/>
            <person name="Lawson P.A."/>
        </authorList>
    </citation>
    <scope>NUCLEOTIDE SEQUENCE</scope>
    <source>
        <strain evidence="9">CC70A</strain>
    </source>
</reference>
<dbReference type="PANTHER" id="PTHR43744:SF9">
    <property type="entry name" value="POLYGALACTURONAN_RHAMNOGALACTURONAN TRANSPORT SYSTEM PERMEASE PROTEIN YTCP"/>
    <property type="match status" value="1"/>
</dbReference>
<protein>
    <submittedName>
        <fullName evidence="9">Carbohydrate ABC transporter permease</fullName>
    </submittedName>
</protein>
<feature type="transmembrane region" description="Helical" evidence="7">
    <location>
        <begin position="108"/>
        <end position="127"/>
    </location>
</feature>
<feature type="transmembrane region" description="Helical" evidence="7">
    <location>
        <begin position="253"/>
        <end position="272"/>
    </location>
</feature>
<dbReference type="Proteomes" id="UP001169242">
    <property type="component" value="Unassembled WGS sequence"/>
</dbReference>
<evidence type="ECO:0000256" key="5">
    <source>
        <dbReference type="ARBA" id="ARBA00022989"/>
    </source>
</evidence>
<dbReference type="AlphaFoldDB" id="A0AA42DQ94"/>
<accession>A0AA42DQ94</accession>
<dbReference type="EMBL" id="JAQIFT010000061">
    <property type="protein sequence ID" value="MDA3733268.1"/>
    <property type="molecule type" value="Genomic_DNA"/>
</dbReference>
<feature type="transmembrane region" description="Helical" evidence="7">
    <location>
        <begin position="73"/>
        <end position="96"/>
    </location>
</feature>
<keyword evidence="4 7" id="KW-0812">Transmembrane</keyword>
<evidence type="ECO:0000256" key="7">
    <source>
        <dbReference type="RuleBase" id="RU363032"/>
    </source>
</evidence>
<dbReference type="PROSITE" id="PS50928">
    <property type="entry name" value="ABC_TM1"/>
    <property type="match status" value="1"/>
</dbReference>